<dbReference type="EMBL" id="REGR01000001">
    <property type="protein sequence ID" value="RXZ45266.1"/>
    <property type="molecule type" value="Genomic_DNA"/>
</dbReference>
<gene>
    <name evidence="2" type="ORF">EBB06_00070</name>
</gene>
<dbReference type="Proteomes" id="UP000290682">
    <property type="component" value="Unassembled WGS sequence"/>
</dbReference>
<dbReference type="InterPro" id="IPR036691">
    <property type="entry name" value="Endo/exonu/phosph_ase_sf"/>
</dbReference>
<dbReference type="RefSeq" id="WP_129210377.1">
    <property type="nucleotide sequence ID" value="NZ_REGR01000001.1"/>
</dbReference>
<evidence type="ECO:0000259" key="1">
    <source>
        <dbReference type="Pfam" id="PF03372"/>
    </source>
</evidence>
<keyword evidence="3" id="KW-1185">Reference proteome</keyword>
<dbReference type="PANTHER" id="PTHR14859">
    <property type="entry name" value="CALCOFLUOR WHITE HYPERSENSITIVE PROTEIN PRECURSOR"/>
    <property type="match status" value="1"/>
</dbReference>
<organism evidence="2 3">
    <name type="scientific">Crenobacter cavernae</name>
    <dbReference type="NCBI Taxonomy" id="2290923"/>
    <lineage>
        <taxon>Bacteria</taxon>
        <taxon>Pseudomonadati</taxon>
        <taxon>Pseudomonadota</taxon>
        <taxon>Betaproteobacteria</taxon>
        <taxon>Neisseriales</taxon>
        <taxon>Neisseriaceae</taxon>
        <taxon>Crenobacter</taxon>
    </lineage>
</organism>
<dbReference type="SUPFAM" id="SSF56219">
    <property type="entry name" value="DNase I-like"/>
    <property type="match status" value="1"/>
</dbReference>
<proteinExistence type="predicted"/>
<feature type="domain" description="Endonuclease/exonuclease/phosphatase" evidence="1">
    <location>
        <begin position="8"/>
        <end position="239"/>
    </location>
</feature>
<evidence type="ECO:0000313" key="2">
    <source>
        <dbReference type="EMBL" id="RXZ45266.1"/>
    </source>
</evidence>
<sequence>MRSLTITTFNMHKGMSPLNRRVQLPNIAHGLAKLSPDLLFLQEVQGKNALRSLRFSDWPSEAQHHYLARRLSHKAAYGLNAAYNHGHHGNAILSRYPLSTRCNVDISVNRLEQRGLLHCDLQLTGWPVKIAALCVHLNLLAHDRRKQLAKLRSYIDHAIPADTALIMAGDFNDWRGEASSILAGELGLNEVFESLYGRHARSFPARMPMLPLDRIYVRGLSPVAAEVHQGLPWAALSDHLPLTAKLVLLPSQS</sequence>
<dbReference type="InterPro" id="IPR051916">
    <property type="entry name" value="GPI-anchor_lipid_remodeler"/>
</dbReference>
<dbReference type="Gene3D" id="3.60.10.10">
    <property type="entry name" value="Endonuclease/exonuclease/phosphatase"/>
    <property type="match status" value="1"/>
</dbReference>
<dbReference type="InterPro" id="IPR005135">
    <property type="entry name" value="Endo/exonuclease/phosphatase"/>
</dbReference>
<dbReference type="PANTHER" id="PTHR14859:SF1">
    <property type="entry name" value="PGAP2-INTERACTING PROTEIN"/>
    <property type="match status" value="1"/>
</dbReference>
<protein>
    <submittedName>
        <fullName evidence="2">EEP domain-containing protein</fullName>
    </submittedName>
</protein>
<evidence type="ECO:0000313" key="3">
    <source>
        <dbReference type="Proteomes" id="UP000290682"/>
    </source>
</evidence>
<dbReference type="Pfam" id="PF03372">
    <property type="entry name" value="Exo_endo_phos"/>
    <property type="match status" value="1"/>
</dbReference>
<reference evidence="2 3" key="1">
    <citation type="submission" date="2018-10" db="EMBL/GenBank/DDBJ databases">
        <title>Draft genome of Fastidiocella sp. strain 375T, a bacterium isolated from a karstic cave dripping water.</title>
        <authorList>
            <person name="Coelho C."/>
            <person name="Verissimo A."/>
            <person name="Tiago I."/>
        </authorList>
    </citation>
    <scope>NUCLEOTIDE SEQUENCE [LARGE SCALE GENOMIC DNA]</scope>
    <source>
        <strain evidence="2 3">CAVE-375</strain>
    </source>
</reference>
<accession>A0ABY0FI48</accession>
<name>A0ABY0FI48_9NEIS</name>
<comment type="caution">
    <text evidence="2">The sequence shown here is derived from an EMBL/GenBank/DDBJ whole genome shotgun (WGS) entry which is preliminary data.</text>
</comment>